<reference evidence="2" key="1">
    <citation type="submission" date="2021-02" db="EMBL/GenBank/DDBJ databases">
        <authorList>
            <person name="Nowell W R."/>
        </authorList>
    </citation>
    <scope>NUCLEOTIDE SEQUENCE</scope>
    <source>
        <strain evidence="2">Ploen Becks lab</strain>
    </source>
</reference>
<proteinExistence type="predicted"/>
<accession>A0A813VKC4</accession>
<organism evidence="2 3">
    <name type="scientific">Brachionus calyciflorus</name>
    <dbReference type="NCBI Taxonomy" id="104777"/>
    <lineage>
        <taxon>Eukaryota</taxon>
        <taxon>Metazoa</taxon>
        <taxon>Spiralia</taxon>
        <taxon>Gnathifera</taxon>
        <taxon>Rotifera</taxon>
        <taxon>Eurotatoria</taxon>
        <taxon>Monogononta</taxon>
        <taxon>Pseudotrocha</taxon>
        <taxon>Ploima</taxon>
        <taxon>Brachionidae</taxon>
        <taxon>Brachionus</taxon>
    </lineage>
</organism>
<evidence type="ECO:0000313" key="3">
    <source>
        <dbReference type="Proteomes" id="UP000663879"/>
    </source>
</evidence>
<name>A0A813VKC4_9BILA</name>
<dbReference type="EMBL" id="CAJNOC010001232">
    <property type="protein sequence ID" value="CAF0846978.1"/>
    <property type="molecule type" value="Genomic_DNA"/>
</dbReference>
<sequence>MSRYLSDSPKLPEYALVLLEDMIPSDPPLPSLVRSFSNETNSEKNYQVYGESFHDTKSSENLIQGLSEELNQTLNDAHTQVSQDLRAHGQQNAVDSGRIIYQEKNELTSVETTQNEQQNHNLPTSLITSSNSPIPEKIMIKFGNQLVEKGSEKYYTLLERSRETLKRHREKNKIEKEIQEKLKKLANNLDTLKSMNEKIFTTYPNAKEQLAILYQRFINLKAEVDSSELITTFEA</sequence>
<evidence type="ECO:0000313" key="2">
    <source>
        <dbReference type="EMBL" id="CAF0846978.1"/>
    </source>
</evidence>
<protein>
    <submittedName>
        <fullName evidence="2">Uncharacterized protein</fullName>
    </submittedName>
</protein>
<keyword evidence="3" id="KW-1185">Reference proteome</keyword>
<dbReference type="Proteomes" id="UP000663879">
    <property type="component" value="Unassembled WGS sequence"/>
</dbReference>
<dbReference type="AlphaFoldDB" id="A0A813VKC4"/>
<feature type="coiled-coil region" evidence="1">
    <location>
        <begin position="158"/>
        <end position="195"/>
    </location>
</feature>
<gene>
    <name evidence="2" type="ORF">OXX778_LOCUS8750</name>
</gene>
<comment type="caution">
    <text evidence="2">The sequence shown here is derived from an EMBL/GenBank/DDBJ whole genome shotgun (WGS) entry which is preliminary data.</text>
</comment>
<evidence type="ECO:0000256" key="1">
    <source>
        <dbReference type="SAM" id="Coils"/>
    </source>
</evidence>
<keyword evidence="1" id="KW-0175">Coiled coil</keyword>